<evidence type="ECO:0000313" key="3">
    <source>
        <dbReference type="Proteomes" id="UP001180020"/>
    </source>
</evidence>
<sequence length="137" mass="14770">MGLDYSDMHQDPIRGSSSGLPQSTPSTHDELGPGSWANFIDSKDQIRWQWNPDAGAGDSETRRAILGSPSISSRCPPTVDDLDQPLYYSPPTGWLRSIVVGRTVHSQMSMAGSCSSYPSSQSDEEMELECGSCSVVG</sequence>
<reference evidence="2" key="2">
    <citation type="submission" date="2023-06" db="EMBL/GenBank/DDBJ databases">
        <authorList>
            <person name="Ma L."/>
            <person name="Liu K.-W."/>
            <person name="Li Z."/>
            <person name="Hsiao Y.-Y."/>
            <person name="Qi Y."/>
            <person name="Fu T."/>
            <person name="Tang G."/>
            <person name="Zhang D."/>
            <person name="Sun W.-H."/>
            <person name="Liu D.-K."/>
            <person name="Li Y."/>
            <person name="Chen G.-Z."/>
            <person name="Liu X.-D."/>
            <person name="Liao X.-Y."/>
            <person name="Jiang Y.-T."/>
            <person name="Yu X."/>
            <person name="Hao Y."/>
            <person name="Huang J."/>
            <person name="Zhao X.-W."/>
            <person name="Ke S."/>
            <person name="Chen Y.-Y."/>
            <person name="Wu W.-L."/>
            <person name="Hsu J.-L."/>
            <person name="Lin Y.-F."/>
            <person name="Huang M.-D."/>
            <person name="Li C.-Y."/>
            <person name="Huang L."/>
            <person name="Wang Z.-W."/>
            <person name="Zhao X."/>
            <person name="Zhong W.-Y."/>
            <person name="Peng D.-H."/>
            <person name="Ahmad S."/>
            <person name="Lan S."/>
            <person name="Zhang J.-S."/>
            <person name="Tsai W.-C."/>
            <person name="Van De Peer Y."/>
            <person name="Liu Z.-J."/>
        </authorList>
    </citation>
    <scope>NUCLEOTIDE SEQUENCE</scope>
    <source>
        <strain evidence="2">CP</strain>
        <tissue evidence="2">Leaves</tissue>
    </source>
</reference>
<proteinExistence type="predicted"/>
<reference evidence="2" key="1">
    <citation type="journal article" date="2023" name="Nat. Commun.">
        <title>Diploid and tetraploid genomes of Acorus and the evolution of monocots.</title>
        <authorList>
            <person name="Ma L."/>
            <person name="Liu K.W."/>
            <person name="Li Z."/>
            <person name="Hsiao Y.Y."/>
            <person name="Qi Y."/>
            <person name="Fu T."/>
            <person name="Tang G.D."/>
            <person name="Zhang D."/>
            <person name="Sun W.H."/>
            <person name="Liu D.K."/>
            <person name="Li Y."/>
            <person name="Chen G.Z."/>
            <person name="Liu X.D."/>
            <person name="Liao X.Y."/>
            <person name="Jiang Y.T."/>
            <person name="Yu X."/>
            <person name="Hao Y."/>
            <person name="Huang J."/>
            <person name="Zhao X.W."/>
            <person name="Ke S."/>
            <person name="Chen Y.Y."/>
            <person name="Wu W.L."/>
            <person name="Hsu J.L."/>
            <person name="Lin Y.F."/>
            <person name="Huang M.D."/>
            <person name="Li C.Y."/>
            <person name="Huang L."/>
            <person name="Wang Z.W."/>
            <person name="Zhao X."/>
            <person name="Zhong W.Y."/>
            <person name="Peng D.H."/>
            <person name="Ahmad S."/>
            <person name="Lan S."/>
            <person name="Zhang J.S."/>
            <person name="Tsai W.C."/>
            <person name="Van de Peer Y."/>
            <person name="Liu Z.J."/>
        </authorList>
    </citation>
    <scope>NUCLEOTIDE SEQUENCE</scope>
    <source>
        <strain evidence="2">CP</strain>
    </source>
</reference>
<name>A0AAV9CZ70_ACOCL</name>
<feature type="compositionally biased region" description="Polar residues" evidence="1">
    <location>
        <begin position="15"/>
        <end position="26"/>
    </location>
</feature>
<organism evidence="2 3">
    <name type="scientific">Acorus calamus</name>
    <name type="common">Sweet flag</name>
    <dbReference type="NCBI Taxonomy" id="4465"/>
    <lineage>
        <taxon>Eukaryota</taxon>
        <taxon>Viridiplantae</taxon>
        <taxon>Streptophyta</taxon>
        <taxon>Embryophyta</taxon>
        <taxon>Tracheophyta</taxon>
        <taxon>Spermatophyta</taxon>
        <taxon>Magnoliopsida</taxon>
        <taxon>Liliopsida</taxon>
        <taxon>Acoraceae</taxon>
        <taxon>Acorus</taxon>
    </lineage>
</organism>
<keyword evidence="3" id="KW-1185">Reference proteome</keyword>
<evidence type="ECO:0000313" key="2">
    <source>
        <dbReference type="EMBL" id="KAK1293779.1"/>
    </source>
</evidence>
<accession>A0AAV9CZ70</accession>
<dbReference type="EMBL" id="JAUJYO010000016">
    <property type="protein sequence ID" value="KAK1293779.1"/>
    <property type="molecule type" value="Genomic_DNA"/>
</dbReference>
<dbReference type="AlphaFoldDB" id="A0AAV9CZ70"/>
<feature type="region of interest" description="Disordered" evidence="1">
    <location>
        <begin position="1"/>
        <end position="79"/>
    </location>
</feature>
<comment type="caution">
    <text evidence="2">The sequence shown here is derived from an EMBL/GenBank/DDBJ whole genome shotgun (WGS) entry which is preliminary data.</text>
</comment>
<feature type="compositionally biased region" description="Basic and acidic residues" evidence="1">
    <location>
        <begin position="1"/>
        <end position="12"/>
    </location>
</feature>
<dbReference type="Proteomes" id="UP001180020">
    <property type="component" value="Unassembled WGS sequence"/>
</dbReference>
<gene>
    <name evidence="2" type="ORF">QJS10_CPA16g00469</name>
</gene>
<evidence type="ECO:0000256" key="1">
    <source>
        <dbReference type="SAM" id="MobiDB-lite"/>
    </source>
</evidence>
<protein>
    <submittedName>
        <fullName evidence="2">Uncharacterized protein</fullName>
    </submittedName>
</protein>